<proteinExistence type="predicted"/>
<evidence type="ECO:0000313" key="1">
    <source>
        <dbReference type="EMBL" id="KAF4507384.1"/>
    </source>
</evidence>
<comment type="caution">
    <text evidence="1">The sequence shown here is derived from an EMBL/GenBank/DDBJ whole genome shotgun (WGS) entry which is preliminary data.</text>
</comment>
<reference evidence="1 2" key="1">
    <citation type="journal article" date="2020" name="Genome Biol. Evol.">
        <title>A new high-quality draft genome assembly of the Chinese cordyceps Ophiocordyceps sinensis.</title>
        <authorList>
            <person name="Shu R."/>
            <person name="Zhang J."/>
            <person name="Meng Q."/>
            <person name="Zhang H."/>
            <person name="Zhou G."/>
            <person name="Li M."/>
            <person name="Wu P."/>
            <person name="Zhao Y."/>
            <person name="Chen C."/>
            <person name="Qin Q."/>
        </authorList>
    </citation>
    <scope>NUCLEOTIDE SEQUENCE [LARGE SCALE GENOMIC DNA]</scope>
    <source>
        <strain evidence="1 2">IOZ07</strain>
    </source>
</reference>
<gene>
    <name evidence="1" type="ORF">G6O67_006026</name>
</gene>
<organism evidence="1 2">
    <name type="scientific">Ophiocordyceps sinensis</name>
    <dbReference type="NCBI Taxonomy" id="72228"/>
    <lineage>
        <taxon>Eukaryota</taxon>
        <taxon>Fungi</taxon>
        <taxon>Dikarya</taxon>
        <taxon>Ascomycota</taxon>
        <taxon>Pezizomycotina</taxon>
        <taxon>Sordariomycetes</taxon>
        <taxon>Hypocreomycetidae</taxon>
        <taxon>Hypocreales</taxon>
        <taxon>Ophiocordycipitaceae</taxon>
        <taxon>Ophiocordyceps</taxon>
    </lineage>
</organism>
<dbReference type="AlphaFoldDB" id="A0A8H4PNR5"/>
<name>A0A8H4PNR5_9HYPO</name>
<keyword evidence="2" id="KW-1185">Reference proteome</keyword>
<evidence type="ECO:0000313" key="2">
    <source>
        <dbReference type="Proteomes" id="UP000557566"/>
    </source>
</evidence>
<accession>A0A8H4PNR5</accession>
<sequence>MERTITLKLNPTPYFPRRGETCEPMDDYPELSQLLQELNALVAGRTYDECIANFKFPGIAGQILCDLDMLPSLYGLQSHNRKQARSRQA</sequence>
<dbReference type="Proteomes" id="UP000557566">
    <property type="component" value="Unassembled WGS sequence"/>
</dbReference>
<protein>
    <submittedName>
        <fullName evidence="1">Uncharacterized protein</fullName>
    </submittedName>
</protein>
<dbReference type="EMBL" id="JAAVMX010000006">
    <property type="protein sequence ID" value="KAF4507384.1"/>
    <property type="molecule type" value="Genomic_DNA"/>
</dbReference>